<name>A0A8H7QTB1_9FUNG</name>
<evidence type="ECO:0000256" key="3">
    <source>
        <dbReference type="ARBA" id="ARBA00004496"/>
    </source>
</evidence>
<keyword evidence="8" id="KW-0175">Coiled coil</keyword>
<feature type="domain" description="Restriction of telomere capping protein 4 C-terminal" evidence="10">
    <location>
        <begin position="302"/>
        <end position="428"/>
    </location>
</feature>
<comment type="subcellular location">
    <subcellularLocation>
        <location evidence="3">Cytoplasm</location>
    </subcellularLocation>
    <subcellularLocation>
        <location evidence="2">Nucleus</location>
    </subcellularLocation>
</comment>
<dbReference type="GO" id="GO:0005634">
    <property type="term" value="C:nucleus"/>
    <property type="evidence" value="ECO:0007669"/>
    <property type="project" value="UniProtKB-SubCell"/>
</dbReference>
<dbReference type="PANTHER" id="PTHR41391">
    <property type="entry name" value="RESTRICTION OF TELOMERE CAPPING PROTEIN 4"/>
    <property type="match status" value="1"/>
</dbReference>
<feature type="compositionally biased region" description="Low complexity" evidence="9">
    <location>
        <begin position="1"/>
        <end position="10"/>
    </location>
</feature>
<evidence type="ECO:0000256" key="6">
    <source>
        <dbReference type="ARBA" id="ARBA00022490"/>
    </source>
</evidence>
<feature type="compositionally biased region" description="Acidic residues" evidence="9">
    <location>
        <begin position="450"/>
        <end position="461"/>
    </location>
</feature>
<dbReference type="OrthoDB" id="128308at2759"/>
<evidence type="ECO:0000256" key="4">
    <source>
        <dbReference type="ARBA" id="ARBA00009461"/>
    </source>
</evidence>
<feature type="region of interest" description="Disordered" evidence="9">
    <location>
        <begin position="434"/>
        <end position="470"/>
    </location>
</feature>
<comment type="similarity">
    <text evidence="4">Belongs to the RTC4 family.</text>
</comment>
<sequence>MYKNSSSSSKKNVKNFDNHKKSSRELVRAEESDNRSNSSSSNGIKVPALNKVGYIVEIAHKIPRETHLKRLVSTEDTDVDDDDDFRSTHKKGLYMPKNSISAQREKREEELFMPKRYINIPRQQQENDENTHSPEKTLMIPPKRKINPFASGALKMPLKKKRIDKDEEELSRLQERFKINQKNDERELEEDRRKCIFCSETLFPITEPISKALKIQEKKDKEYAQKQKEHFDDLNSTSSFSRPIGFENTRPVPSDEKDEFCKLHRLELVFKPDGIKNGYPKDIDFNKLEKDVKKFYVELKEVICGEISSDYKDIAERAYKEQGQTKARSMMSVLHRFKVTLPGYYGPRGAAKILKTLTKMYFDTGYLADHLVSSQLPLEYLQQVLVPEVGFRLIRRDLISKGQYTNATERAKVIMKESAAYGNAMFPVEDAQIDEDEDQHQHQDYGNNNDNDDDDDDEVEINEVYTIDSD</sequence>
<gene>
    <name evidence="11" type="ORF">INT46_005375</name>
</gene>
<keyword evidence="6" id="KW-0963">Cytoplasm</keyword>
<evidence type="ECO:0000256" key="1">
    <source>
        <dbReference type="ARBA" id="ARBA00002738"/>
    </source>
</evidence>
<dbReference type="Proteomes" id="UP000650833">
    <property type="component" value="Unassembled WGS sequence"/>
</dbReference>
<evidence type="ECO:0000313" key="12">
    <source>
        <dbReference type="Proteomes" id="UP000650833"/>
    </source>
</evidence>
<evidence type="ECO:0000256" key="9">
    <source>
        <dbReference type="SAM" id="MobiDB-lite"/>
    </source>
</evidence>
<protein>
    <recommendedName>
        <fullName evidence="5">Restriction of telomere capping protein 4</fullName>
    </recommendedName>
</protein>
<keyword evidence="7" id="KW-0539">Nucleus</keyword>
<dbReference type="SMART" id="SM01312">
    <property type="entry name" value="RTC4"/>
    <property type="match status" value="1"/>
</dbReference>
<feature type="compositionally biased region" description="Basic and acidic residues" evidence="9">
    <location>
        <begin position="14"/>
        <end position="34"/>
    </location>
</feature>
<evidence type="ECO:0000259" key="10">
    <source>
        <dbReference type="SMART" id="SM01312"/>
    </source>
</evidence>
<evidence type="ECO:0000313" key="11">
    <source>
        <dbReference type="EMBL" id="KAG2197251.1"/>
    </source>
</evidence>
<dbReference type="InterPro" id="IPR028094">
    <property type="entry name" value="RTC4_C"/>
</dbReference>
<evidence type="ECO:0000256" key="2">
    <source>
        <dbReference type="ARBA" id="ARBA00004123"/>
    </source>
</evidence>
<organism evidence="11 12">
    <name type="scientific">Mucor plumbeus</name>
    <dbReference type="NCBI Taxonomy" id="97098"/>
    <lineage>
        <taxon>Eukaryota</taxon>
        <taxon>Fungi</taxon>
        <taxon>Fungi incertae sedis</taxon>
        <taxon>Mucoromycota</taxon>
        <taxon>Mucoromycotina</taxon>
        <taxon>Mucoromycetes</taxon>
        <taxon>Mucorales</taxon>
        <taxon>Mucorineae</taxon>
        <taxon>Mucoraceae</taxon>
        <taxon>Mucor</taxon>
    </lineage>
</organism>
<keyword evidence="12" id="KW-1185">Reference proteome</keyword>
<comment type="function">
    <text evidence="1">May be involved in a process influencing telomere capping.</text>
</comment>
<feature type="coiled-coil region" evidence="8">
    <location>
        <begin position="156"/>
        <end position="183"/>
    </location>
</feature>
<dbReference type="PANTHER" id="PTHR41391:SF1">
    <property type="entry name" value="RESTRICTION OF TELOMERE CAPPING PROTEIN 4"/>
    <property type="match status" value="1"/>
</dbReference>
<dbReference type="GO" id="GO:0005737">
    <property type="term" value="C:cytoplasm"/>
    <property type="evidence" value="ECO:0007669"/>
    <property type="project" value="UniProtKB-SubCell"/>
</dbReference>
<reference evidence="11" key="1">
    <citation type="submission" date="2020-12" db="EMBL/GenBank/DDBJ databases">
        <title>Metabolic potential, ecology and presence of endohyphal bacteria is reflected in genomic diversity of Mucoromycotina.</title>
        <authorList>
            <person name="Muszewska A."/>
            <person name="Okrasinska A."/>
            <person name="Steczkiewicz K."/>
            <person name="Drgas O."/>
            <person name="Orlowska M."/>
            <person name="Perlinska-Lenart U."/>
            <person name="Aleksandrzak-Piekarczyk T."/>
            <person name="Szatraj K."/>
            <person name="Zielenkiewicz U."/>
            <person name="Pilsyk S."/>
            <person name="Malc E."/>
            <person name="Mieczkowski P."/>
            <person name="Kruszewska J.S."/>
            <person name="Biernat P."/>
            <person name="Pawlowska J."/>
        </authorList>
    </citation>
    <scope>NUCLEOTIDE SEQUENCE</scope>
    <source>
        <strain evidence="11">CBS 226.32</strain>
    </source>
</reference>
<evidence type="ECO:0000256" key="7">
    <source>
        <dbReference type="ARBA" id="ARBA00023242"/>
    </source>
</evidence>
<dbReference type="InterPro" id="IPR039024">
    <property type="entry name" value="RTC4"/>
</dbReference>
<evidence type="ECO:0000256" key="5">
    <source>
        <dbReference type="ARBA" id="ARBA00015162"/>
    </source>
</evidence>
<dbReference type="Pfam" id="PF14474">
    <property type="entry name" value="RTC4"/>
    <property type="match status" value="1"/>
</dbReference>
<dbReference type="AlphaFoldDB" id="A0A8H7QTB1"/>
<accession>A0A8H7QTB1</accession>
<dbReference type="EMBL" id="JAEPRC010000437">
    <property type="protein sequence ID" value="KAG2197251.1"/>
    <property type="molecule type" value="Genomic_DNA"/>
</dbReference>
<feature type="region of interest" description="Disordered" evidence="9">
    <location>
        <begin position="1"/>
        <end position="45"/>
    </location>
</feature>
<comment type="caution">
    <text evidence="11">The sequence shown here is derived from an EMBL/GenBank/DDBJ whole genome shotgun (WGS) entry which is preliminary data.</text>
</comment>
<evidence type="ECO:0000256" key="8">
    <source>
        <dbReference type="SAM" id="Coils"/>
    </source>
</evidence>
<proteinExistence type="inferred from homology"/>